<evidence type="ECO:0000313" key="3">
    <source>
        <dbReference type="Proteomes" id="UP000298138"/>
    </source>
</evidence>
<sequence>PSPPRSPQNAPAFMNPRRLFKPSPLLQRSREDTRTARRDLFLKKVQNGRLDKTMAARGGEDEMMRMVYVAEQKRWERNLERAAPRIGTGEEELEVEEEVDEVDPTLELVCKTNDWFWVPGDGFDEYLDMDGAELEDLLSQMDLDV</sequence>
<dbReference type="STRING" id="341454.A0A4S2MUZ9"/>
<name>A0A4S2MUZ9_9PEZI</name>
<feature type="non-terminal residue" evidence="2">
    <location>
        <position position="1"/>
    </location>
</feature>
<dbReference type="EMBL" id="ML220125">
    <property type="protein sequence ID" value="TGZ80439.1"/>
    <property type="molecule type" value="Genomic_DNA"/>
</dbReference>
<protein>
    <submittedName>
        <fullName evidence="2">Uncharacterized protein</fullName>
    </submittedName>
</protein>
<feature type="non-terminal residue" evidence="2">
    <location>
        <position position="145"/>
    </location>
</feature>
<reference evidence="2 3" key="1">
    <citation type="submission" date="2019-04" db="EMBL/GenBank/DDBJ databases">
        <title>Comparative genomics and transcriptomics to analyze fruiting body development in filamentous ascomycetes.</title>
        <authorList>
            <consortium name="DOE Joint Genome Institute"/>
            <person name="Lutkenhaus R."/>
            <person name="Traeger S."/>
            <person name="Breuer J."/>
            <person name="Kuo A."/>
            <person name="Lipzen A."/>
            <person name="Pangilinan J."/>
            <person name="Dilworth D."/>
            <person name="Sandor L."/>
            <person name="Poggeler S."/>
            <person name="Barry K."/>
            <person name="Grigoriev I.V."/>
            <person name="Nowrousian M."/>
        </authorList>
    </citation>
    <scope>NUCLEOTIDE SEQUENCE [LARGE SCALE GENOMIC DNA]</scope>
    <source>
        <strain evidence="2 3">CBS 389.68</strain>
    </source>
</reference>
<evidence type="ECO:0000256" key="1">
    <source>
        <dbReference type="SAM" id="MobiDB-lite"/>
    </source>
</evidence>
<organism evidence="2 3">
    <name type="scientific">Ascodesmis nigricans</name>
    <dbReference type="NCBI Taxonomy" id="341454"/>
    <lineage>
        <taxon>Eukaryota</taxon>
        <taxon>Fungi</taxon>
        <taxon>Dikarya</taxon>
        <taxon>Ascomycota</taxon>
        <taxon>Pezizomycotina</taxon>
        <taxon>Pezizomycetes</taxon>
        <taxon>Pezizales</taxon>
        <taxon>Ascodesmidaceae</taxon>
        <taxon>Ascodesmis</taxon>
    </lineage>
</organism>
<gene>
    <name evidence="2" type="ORF">EX30DRAFT_293924</name>
</gene>
<dbReference type="AlphaFoldDB" id="A0A4S2MUZ9"/>
<feature type="region of interest" description="Disordered" evidence="1">
    <location>
        <begin position="1"/>
        <end position="35"/>
    </location>
</feature>
<evidence type="ECO:0000313" key="2">
    <source>
        <dbReference type="EMBL" id="TGZ80439.1"/>
    </source>
</evidence>
<dbReference type="OrthoDB" id="5279705at2759"/>
<accession>A0A4S2MUZ9</accession>
<keyword evidence="3" id="KW-1185">Reference proteome</keyword>
<proteinExistence type="predicted"/>
<dbReference type="InParanoid" id="A0A4S2MUZ9"/>
<dbReference type="Proteomes" id="UP000298138">
    <property type="component" value="Unassembled WGS sequence"/>
</dbReference>